<evidence type="ECO:0000313" key="10">
    <source>
        <dbReference type="EMBL" id="MDV3457340.1"/>
    </source>
</evidence>
<dbReference type="PRINTS" id="PR00344">
    <property type="entry name" value="BCTRLSENSOR"/>
</dbReference>
<dbReference type="PANTHER" id="PTHR43065:SF46">
    <property type="entry name" value="C4-DICARBOXYLATE TRANSPORT SENSOR PROTEIN DCTB"/>
    <property type="match status" value="1"/>
</dbReference>
<dbReference type="SUPFAM" id="SSF55785">
    <property type="entry name" value="PYP-like sensor domain (PAS domain)"/>
    <property type="match status" value="1"/>
</dbReference>
<evidence type="ECO:0000256" key="6">
    <source>
        <dbReference type="ARBA" id="ARBA00022840"/>
    </source>
</evidence>
<evidence type="ECO:0000256" key="2">
    <source>
        <dbReference type="ARBA" id="ARBA00012438"/>
    </source>
</evidence>
<dbReference type="Pfam" id="PF13188">
    <property type="entry name" value="PAS_8"/>
    <property type="match status" value="1"/>
</dbReference>
<name>A0ABU3Y7I1_9SPHN</name>
<dbReference type="PROSITE" id="PS51257">
    <property type="entry name" value="PROKAR_LIPOPROTEIN"/>
    <property type="match status" value="1"/>
</dbReference>
<feature type="transmembrane region" description="Helical" evidence="8">
    <location>
        <begin position="36"/>
        <end position="56"/>
    </location>
</feature>
<dbReference type="InterPro" id="IPR036890">
    <property type="entry name" value="HATPase_C_sf"/>
</dbReference>
<keyword evidence="4" id="KW-0547">Nucleotide-binding</keyword>
<feature type="domain" description="Histidine kinase" evidence="9">
    <location>
        <begin position="229"/>
        <end position="439"/>
    </location>
</feature>
<dbReference type="Gene3D" id="3.30.450.20">
    <property type="entry name" value="PAS domain"/>
    <property type="match status" value="1"/>
</dbReference>
<keyword evidence="8" id="KW-0812">Transmembrane</keyword>
<gene>
    <name evidence="10" type="ORF">RZN05_10135</name>
</gene>
<evidence type="ECO:0000256" key="4">
    <source>
        <dbReference type="ARBA" id="ARBA00022741"/>
    </source>
</evidence>
<comment type="caution">
    <text evidence="10">The sequence shown here is derived from an EMBL/GenBank/DDBJ whole genome shotgun (WGS) entry which is preliminary data.</text>
</comment>
<dbReference type="Pfam" id="PF02518">
    <property type="entry name" value="HATPase_c"/>
    <property type="match status" value="1"/>
</dbReference>
<sequence length="439" mass="46731">MGFDQRFTIGLLAWIAALMAALVACIAAFATPGLGAARIVALATAAAIFAGLWHHITRTNRTVARFVEALKFGDTALQFDAQGGAGFQALGASLNEALDRLRGEQRRIAGELRYLDALVDDMPVAVLTVDATGHVTRANKAARRLFAGEHGGLPEEYAIYSATFARRLANGSQNEEILILNINGRSQRMLVRGATLERLGQRTHAVSVQPIQGALDAVEMAAQTDLVRVLTHEILNSLTPVTSLAATAADLLGDRDLSSDPRVGDARTAVETLARRARGLSHFIEAYRAVAQTPEIKRQRFAARPWADELARIFSAKAPDVPLSVEVAPEALALEADPDLLAQVVINLMQNAAQAMQDAEAPRLVLRLSGGATTVIEVEDNGPGVPESLRQDVFLPFFTTRAAGTGVGLNLARQIVIAHGGAIDVRDAPGGGALFRIVL</sequence>
<keyword evidence="8" id="KW-0472">Membrane</keyword>
<dbReference type="InterPro" id="IPR000014">
    <property type="entry name" value="PAS"/>
</dbReference>
<evidence type="ECO:0000256" key="7">
    <source>
        <dbReference type="ARBA" id="ARBA00023012"/>
    </source>
</evidence>
<keyword evidence="7" id="KW-0902">Two-component regulatory system</keyword>
<dbReference type="PROSITE" id="PS50109">
    <property type="entry name" value="HIS_KIN"/>
    <property type="match status" value="1"/>
</dbReference>
<protein>
    <recommendedName>
        <fullName evidence="2">histidine kinase</fullName>
        <ecNumber evidence="2">2.7.13.3</ecNumber>
    </recommendedName>
</protein>
<dbReference type="InterPro" id="IPR004358">
    <property type="entry name" value="Sig_transdc_His_kin-like_C"/>
</dbReference>
<evidence type="ECO:0000256" key="3">
    <source>
        <dbReference type="ARBA" id="ARBA00022679"/>
    </source>
</evidence>
<dbReference type="EC" id="2.7.13.3" evidence="2"/>
<dbReference type="SMART" id="SM00387">
    <property type="entry name" value="HATPase_c"/>
    <property type="match status" value="1"/>
</dbReference>
<dbReference type="GO" id="GO:0005524">
    <property type="term" value="F:ATP binding"/>
    <property type="evidence" value="ECO:0007669"/>
    <property type="project" value="UniProtKB-KW"/>
</dbReference>
<keyword evidence="8" id="KW-1133">Transmembrane helix</keyword>
<organism evidence="10 11">
    <name type="scientific">Sphingomonas agrestis</name>
    <dbReference type="NCBI Taxonomy" id="3080540"/>
    <lineage>
        <taxon>Bacteria</taxon>
        <taxon>Pseudomonadati</taxon>
        <taxon>Pseudomonadota</taxon>
        <taxon>Alphaproteobacteria</taxon>
        <taxon>Sphingomonadales</taxon>
        <taxon>Sphingomonadaceae</taxon>
        <taxon>Sphingomonas</taxon>
    </lineage>
</organism>
<keyword evidence="6 10" id="KW-0067">ATP-binding</keyword>
<evidence type="ECO:0000313" key="11">
    <source>
        <dbReference type="Proteomes" id="UP001273531"/>
    </source>
</evidence>
<evidence type="ECO:0000256" key="8">
    <source>
        <dbReference type="SAM" id="Phobius"/>
    </source>
</evidence>
<dbReference type="InterPro" id="IPR035965">
    <property type="entry name" value="PAS-like_dom_sf"/>
</dbReference>
<evidence type="ECO:0000259" key="9">
    <source>
        <dbReference type="PROSITE" id="PS50109"/>
    </source>
</evidence>
<keyword evidence="3" id="KW-0808">Transferase</keyword>
<proteinExistence type="predicted"/>
<dbReference type="Gene3D" id="3.30.565.10">
    <property type="entry name" value="Histidine kinase-like ATPase, C-terminal domain"/>
    <property type="match status" value="1"/>
</dbReference>
<keyword evidence="5" id="KW-0418">Kinase</keyword>
<dbReference type="SUPFAM" id="SSF55874">
    <property type="entry name" value="ATPase domain of HSP90 chaperone/DNA topoisomerase II/histidine kinase"/>
    <property type="match status" value="1"/>
</dbReference>
<comment type="catalytic activity">
    <reaction evidence="1">
        <text>ATP + protein L-histidine = ADP + protein N-phospho-L-histidine.</text>
        <dbReference type="EC" id="2.7.13.3"/>
    </reaction>
</comment>
<evidence type="ECO:0000256" key="1">
    <source>
        <dbReference type="ARBA" id="ARBA00000085"/>
    </source>
</evidence>
<evidence type="ECO:0000256" key="5">
    <source>
        <dbReference type="ARBA" id="ARBA00022777"/>
    </source>
</evidence>
<dbReference type="InterPro" id="IPR003594">
    <property type="entry name" value="HATPase_dom"/>
</dbReference>
<feature type="transmembrane region" description="Helical" evidence="8">
    <location>
        <begin position="7"/>
        <end position="30"/>
    </location>
</feature>
<dbReference type="RefSeq" id="WP_317226494.1">
    <property type="nucleotide sequence ID" value="NZ_JAWJEJ010000001.1"/>
</dbReference>
<keyword evidence="11" id="KW-1185">Reference proteome</keyword>
<dbReference type="Proteomes" id="UP001273531">
    <property type="component" value="Unassembled WGS sequence"/>
</dbReference>
<accession>A0ABU3Y7I1</accession>
<dbReference type="InterPro" id="IPR005467">
    <property type="entry name" value="His_kinase_dom"/>
</dbReference>
<dbReference type="PANTHER" id="PTHR43065">
    <property type="entry name" value="SENSOR HISTIDINE KINASE"/>
    <property type="match status" value="1"/>
</dbReference>
<reference evidence="10 11" key="1">
    <citation type="submission" date="2023-10" db="EMBL/GenBank/DDBJ databases">
        <title>Sphingomonas sp. HF-S4 16S ribosomal RNA gene Genome sequencing and assembly.</title>
        <authorList>
            <person name="Lee H."/>
        </authorList>
    </citation>
    <scope>NUCLEOTIDE SEQUENCE [LARGE SCALE GENOMIC DNA]</scope>
    <source>
        <strain evidence="10 11">HF-S4</strain>
    </source>
</reference>
<dbReference type="EMBL" id="JAWJEJ010000001">
    <property type="protein sequence ID" value="MDV3457340.1"/>
    <property type="molecule type" value="Genomic_DNA"/>
</dbReference>